<dbReference type="GO" id="GO:0004493">
    <property type="term" value="F:methylmalonyl-CoA epimerase activity"/>
    <property type="evidence" value="ECO:0007669"/>
    <property type="project" value="TreeGrafter"/>
</dbReference>
<name>A0A3N6LW97_NATCH</name>
<dbReference type="Pfam" id="PF00903">
    <property type="entry name" value="Glyoxalase"/>
    <property type="match status" value="1"/>
</dbReference>
<dbReference type="InterPro" id="IPR051785">
    <property type="entry name" value="MMCE/EMCE_epimerase"/>
</dbReference>
<proteinExistence type="predicted"/>
<organism evidence="3 4">
    <name type="scientific">Natrarchaeobius chitinivorans</name>
    <dbReference type="NCBI Taxonomy" id="1679083"/>
    <lineage>
        <taxon>Archaea</taxon>
        <taxon>Methanobacteriati</taxon>
        <taxon>Methanobacteriota</taxon>
        <taxon>Stenosarchaea group</taxon>
        <taxon>Halobacteria</taxon>
        <taxon>Halobacteriales</taxon>
        <taxon>Natrialbaceae</taxon>
        <taxon>Natrarchaeobius</taxon>
    </lineage>
</organism>
<keyword evidence="1" id="KW-0479">Metal-binding</keyword>
<dbReference type="AlphaFoldDB" id="A0A3N6LW97"/>
<sequence>MAHVGLTVPDIDAAIDWYRNVLGFTVSSPPATFEPDDDHVGELLTDALGEFEQLTIAHLSTSSGVAVEFLEFAETEERASIEPQRAGWAHLCLVDPDVEELAGRIDEQGGDHYADVWEIFPDEEYELTYCEDPFGNKLEIYSHSDEQIYANRS</sequence>
<dbReference type="InterPro" id="IPR004360">
    <property type="entry name" value="Glyas_Fos-R_dOase_dom"/>
</dbReference>
<dbReference type="Proteomes" id="UP000282323">
    <property type="component" value="Unassembled WGS sequence"/>
</dbReference>
<protein>
    <submittedName>
        <fullName evidence="3">Glyoxalase</fullName>
    </submittedName>
</protein>
<dbReference type="InterPro" id="IPR037523">
    <property type="entry name" value="VOC_core"/>
</dbReference>
<dbReference type="InterPro" id="IPR029068">
    <property type="entry name" value="Glyas_Bleomycin-R_OHBP_Dase"/>
</dbReference>
<evidence type="ECO:0000313" key="3">
    <source>
        <dbReference type="EMBL" id="RQG94873.1"/>
    </source>
</evidence>
<keyword evidence="4" id="KW-1185">Reference proteome</keyword>
<evidence type="ECO:0000259" key="2">
    <source>
        <dbReference type="PROSITE" id="PS51819"/>
    </source>
</evidence>
<dbReference type="OrthoDB" id="6111at2157"/>
<dbReference type="EMBL" id="REGA01000007">
    <property type="protein sequence ID" value="RQG94873.1"/>
    <property type="molecule type" value="Genomic_DNA"/>
</dbReference>
<dbReference type="PROSITE" id="PS51819">
    <property type="entry name" value="VOC"/>
    <property type="match status" value="1"/>
</dbReference>
<dbReference type="SUPFAM" id="SSF54593">
    <property type="entry name" value="Glyoxalase/Bleomycin resistance protein/Dihydroxybiphenyl dioxygenase"/>
    <property type="match status" value="1"/>
</dbReference>
<dbReference type="PANTHER" id="PTHR43048:SF6">
    <property type="entry name" value="BLR8189 PROTEIN"/>
    <property type="match status" value="1"/>
</dbReference>
<dbReference type="GO" id="GO:0046491">
    <property type="term" value="P:L-methylmalonyl-CoA metabolic process"/>
    <property type="evidence" value="ECO:0007669"/>
    <property type="project" value="TreeGrafter"/>
</dbReference>
<gene>
    <name evidence="3" type="ORF">EA473_10265</name>
</gene>
<feature type="domain" description="VOC" evidence="2">
    <location>
        <begin position="1"/>
        <end position="143"/>
    </location>
</feature>
<dbReference type="GO" id="GO:0046872">
    <property type="term" value="F:metal ion binding"/>
    <property type="evidence" value="ECO:0007669"/>
    <property type="project" value="UniProtKB-KW"/>
</dbReference>
<evidence type="ECO:0000313" key="4">
    <source>
        <dbReference type="Proteomes" id="UP000282323"/>
    </source>
</evidence>
<dbReference type="Gene3D" id="3.10.180.10">
    <property type="entry name" value="2,3-Dihydroxybiphenyl 1,2-Dioxygenase, domain 1"/>
    <property type="match status" value="1"/>
</dbReference>
<comment type="caution">
    <text evidence="3">The sequence shown here is derived from an EMBL/GenBank/DDBJ whole genome shotgun (WGS) entry which is preliminary data.</text>
</comment>
<dbReference type="PANTHER" id="PTHR43048">
    <property type="entry name" value="METHYLMALONYL-COA EPIMERASE"/>
    <property type="match status" value="1"/>
</dbReference>
<evidence type="ECO:0000256" key="1">
    <source>
        <dbReference type="ARBA" id="ARBA00022723"/>
    </source>
</evidence>
<reference evidence="3 4" key="1">
    <citation type="submission" date="2018-10" db="EMBL/GenBank/DDBJ databases">
        <title>Natrarchaeobius chitinivorans gen. nov., sp. nov., and Natrarchaeobius haloalkaliphilus sp. nov., alkaliphilic, chitin-utilizing haloarchaea from hypersaline alkaline lakes.</title>
        <authorList>
            <person name="Sorokin D.Y."/>
            <person name="Elcheninov A.G."/>
            <person name="Kostrikina N.A."/>
            <person name="Bale N.J."/>
            <person name="Sinninghe Damste J.S."/>
            <person name="Khijniak T.V."/>
            <person name="Kublanov I.V."/>
            <person name="Toshchakov S.V."/>
        </authorList>
    </citation>
    <scope>NUCLEOTIDE SEQUENCE [LARGE SCALE GENOMIC DNA]</scope>
    <source>
        <strain evidence="3 4">AArcht4T</strain>
    </source>
</reference>
<accession>A0A3N6LW97</accession>